<organism evidence="5 6">
    <name type="scientific">Candidatus Entotheonella gemina</name>
    <dbReference type="NCBI Taxonomy" id="1429439"/>
    <lineage>
        <taxon>Bacteria</taxon>
        <taxon>Pseudomonadati</taxon>
        <taxon>Nitrospinota/Tectimicrobiota group</taxon>
        <taxon>Candidatus Tectimicrobiota</taxon>
        <taxon>Candidatus Entotheonellia</taxon>
        <taxon>Candidatus Entotheonellales</taxon>
        <taxon>Candidatus Entotheonellaceae</taxon>
        <taxon>Candidatus Entotheonella</taxon>
    </lineage>
</organism>
<dbReference type="GO" id="GO:1904680">
    <property type="term" value="F:peptide transmembrane transporter activity"/>
    <property type="evidence" value="ECO:0007669"/>
    <property type="project" value="TreeGrafter"/>
</dbReference>
<dbReference type="EMBL" id="AZHX01002285">
    <property type="protein sequence ID" value="ETW95677.1"/>
    <property type="molecule type" value="Genomic_DNA"/>
</dbReference>
<dbReference type="SUPFAM" id="SSF53850">
    <property type="entry name" value="Periplasmic binding protein-like II"/>
    <property type="match status" value="1"/>
</dbReference>
<dbReference type="CDD" id="cd00995">
    <property type="entry name" value="PBP2_NikA_DppA_OppA_like"/>
    <property type="match status" value="1"/>
</dbReference>
<dbReference type="GO" id="GO:0015833">
    <property type="term" value="P:peptide transport"/>
    <property type="evidence" value="ECO:0007669"/>
    <property type="project" value="TreeGrafter"/>
</dbReference>
<reference evidence="5 6" key="1">
    <citation type="journal article" date="2014" name="Nature">
        <title>An environmental bacterial taxon with a large and distinct metabolic repertoire.</title>
        <authorList>
            <person name="Wilson M.C."/>
            <person name="Mori T."/>
            <person name="Ruckert C."/>
            <person name="Uria A.R."/>
            <person name="Helf M.J."/>
            <person name="Takada K."/>
            <person name="Gernert C."/>
            <person name="Steffens U.A."/>
            <person name="Heycke N."/>
            <person name="Schmitt S."/>
            <person name="Rinke C."/>
            <person name="Helfrich E.J."/>
            <person name="Brachmann A.O."/>
            <person name="Gurgui C."/>
            <person name="Wakimoto T."/>
            <person name="Kracht M."/>
            <person name="Crusemann M."/>
            <person name="Hentschel U."/>
            <person name="Abe I."/>
            <person name="Matsunaga S."/>
            <person name="Kalinowski J."/>
            <person name="Takeyama H."/>
            <person name="Piel J."/>
        </authorList>
    </citation>
    <scope>NUCLEOTIDE SEQUENCE [LARGE SCALE GENOMIC DNA]</scope>
    <source>
        <strain evidence="6">TSY2</strain>
    </source>
</reference>
<dbReference type="Pfam" id="PF00496">
    <property type="entry name" value="SBP_bac_5"/>
    <property type="match status" value="1"/>
</dbReference>
<dbReference type="InterPro" id="IPR006311">
    <property type="entry name" value="TAT_signal"/>
</dbReference>
<sequence>MRSQDGFQAANAWLESPINRRTFVKALGFGSLGLAASHVLPFSGPGSALAAKPKYGGTIQLAWRGTPDILDPHKTTYLTAVQVHNNIYNGVLRIAYDGTKVSFEPELAEEWEIKSDTDHVFRIRKGVSFHNGDPLTAKDIKWSFERVANREISPIHYWKMKQMDTIEVIDDYTLRLILKQPDPFMSVALTGATGRAGTIVNRRAVEEGGKSYGKKSVIGTGPFKFVEWVENDRIVLERNPNYWEKDADGNQLPYLDKVVIRIVPESSTALAAIMTGELDGWNTAPYQFVSKLRADDRLNVHTLTGGNYIRLSMNVERPPFDDVKVRQAVSHAINREEIVQQAFFGEAIVAHGPISPPMSDYYDKEFESGTNGQYYDLEKAKVLMKESKYPDGAEVGYIVTQVTFQPRIAQIVQAHLAKIGIKVNLQMFENAAWRKRWLESDFDLVLTSPWADLDPDETIYPQFHTGEKWNVGKWSNAEYDKQVEIARGTFDVKTRKAAYDKAVAVLVEECPSA</sequence>
<evidence type="ECO:0000259" key="4">
    <source>
        <dbReference type="Pfam" id="PF00496"/>
    </source>
</evidence>
<feature type="domain" description="Solute-binding protein family 5" evidence="4">
    <location>
        <begin position="103"/>
        <end position="468"/>
    </location>
</feature>
<evidence type="ECO:0000256" key="3">
    <source>
        <dbReference type="ARBA" id="ARBA00022729"/>
    </source>
</evidence>
<dbReference type="Gene3D" id="3.40.190.10">
    <property type="entry name" value="Periplasmic binding protein-like II"/>
    <property type="match status" value="1"/>
</dbReference>
<dbReference type="GO" id="GO:0043190">
    <property type="term" value="C:ATP-binding cassette (ABC) transporter complex"/>
    <property type="evidence" value="ECO:0007669"/>
    <property type="project" value="InterPro"/>
</dbReference>
<dbReference type="GO" id="GO:0030288">
    <property type="term" value="C:outer membrane-bounded periplasmic space"/>
    <property type="evidence" value="ECO:0007669"/>
    <property type="project" value="UniProtKB-ARBA"/>
</dbReference>
<proteinExistence type="inferred from homology"/>
<name>W4LCF9_9BACT</name>
<dbReference type="PROSITE" id="PS51318">
    <property type="entry name" value="TAT"/>
    <property type="match status" value="1"/>
</dbReference>
<dbReference type="InterPro" id="IPR000914">
    <property type="entry name" value="SBP_5_dom"/>
</dbReference>
<accession>W4LCF9</accession>
<dbReference type="PANTHER" id="PTHR30290:SF9">
    <property type="entry name" value="OLIGOPEPTIDE-BINDING PROTEIN APPA"/>
    <property type="match status" value="1"/>
</dbReference>
<comment type="caution">
    <text evidence="5">The sequence shown here is derived from an EMBL/GenBank/DDBJ whole genome shotgun (WGS) entry which is preliminary data.</text>
</comment>
<keyword evidence="3" id="KW-0732">Signal</keyword>
<protein>
    <recommendedName>
        <fullName evidence="4">Solute-binding protein family 5 domain-containing protein</fullName>
    </recommendedName>
</protein>
<dbReference type="PANTHER" id="PTHR30290">
    <property type="entry name" value="PERIPLASMIC BINDING COMPONENT OF ABC TRANSPORTER"/>
    <property type="match status" value="1"/>
</dbReference>
<keyword evidence="6" id="KW-1185">Reference proteome</keyword>
<keyword evidence="2" id="KW-0813">Transport</keyword>
<comment type="similarity">
    <text evidence="1">Belongs to the bacterial solute-binding protein 5 family.</text>
</comment>
<evidence type="ECO:0000256" key="1">
    <source>
        <dbReference type="ARBA" id="ARBA00005695"/>
    </source>
</evidence>
<evidence type="ECO:0000256" key="2">
    <source>
        <dbReference type="ARBA" id="ARBA00022448"/>
    </source>
</evidence>
<evidence type="ECO:0000313" key="6">
    <source>
        <dbReference type="Proteomes" id="UP000019140"/>
    </source>
</evidence>
<dbReference type="InterPro" id="IPR030678">
    <property type="entry name" value="Peptide/Ni-bd"/>
</dbReference>
<dbReference type="Gene3D" id="3.10.105.10">
    <property type="entry name" value="Dipeptide-binding Protein, Domain 3"/>
    <property type="match status" value="1"/>
</dbReference>
<dbReference type="InterPro" id="IPR039424">
    <property type="entry name" value="SBP_5"/>
</dbReference>
<feature type="non-terminal residue" evidence="5">
    <location>
        <position position="513"/>
    </location>
</feature>
<gene>
    <name evidence="5" type="ORF">ETSY2_47800</name>
</gene>
<dbReference type="HOGENOM" id="CLU_017028_7_4_7"/>
<evidence type="ECO:0000313" key="5">
    <source>
        <dbReference type="EMBL" id="ETW95677.1"/>
    </source>
</evidence>
<dbReference type="AlphaFoldDB" id="W4LCF9"/>
<dbReference type="Proteomes" id="UP000019140">
    <property type="component" value="Unassembled WGS sequence"/>
</dbReference>
<dbReference type="PIRSF" id="PIRSF002741">
    <property type="entry name" value="MppA"/>
    <property type="match status" value="1"/>
</dbReference>